<feature type="domain" description="CBM6" evidence="4">
    <location>
        <begin position="902"/>
        <end position="1027"/>
    </location>
</feature>
<dbReference type="PROSITE" id="PS50231">
    <property type="entry name" value="RICIN_B_LECTIN"/>
    <property type="match status" value="1"/>
</dbReference>
<feature type="signal peptide" evidence="2">
    <location>
        <begin position="1"/>
        <end position="26"/>
    </location>
</feature>
<keyword evidence="6" id="KW-1185">Reference proteome</keyword>
<dbReference type="CDD" id="cd00161">
    <property type="entry name" value="beta-trefoil_Ricin-like"/>
    <property type="match status" value="1"/>
</dbReference>
<feature type="chain" id="PRO_5031066506" evidence="2">
    <location>
        <begin position="27"/>
        <end position="1182"/>
    </location>
</feature>
<dbReference type="EMBL" id="JACCHK010000001">
    <property type="protein sequence ID" value="NYH45924.1"/>
    <property type="molecule type" value="Genomic_DNA"/>
</dbReference>
<dbReference type="InterPro" id="IPR008979">
    <property type="entry name" value="Galactose-bd-like_sf"/>
</dbReference>
<proteinExistence type="predicted"/>
<dbReference type="InterPro" id="IPR006584">
    <property type="entry name" value="Cellulose-bd_IV"/>
</dbReference>
<name>A0A7Y9X6F8_9ACTN</name>
<feature type="domain" description="PKD" evidence="3">
    <location>
        <begin position="707"/>
        <end position="789"/>
    </location>
</feature>
<dbReference type="InterPro" id="IPR012938">
    <property type="entry name" value="Glc/Sorbosone_DH"/>
</dbReference>
<sequence length="1182" mass="124567">MRRNTLIIAVIAGLLLSLGLAPPASAAPAFRALLFTKTAGYRHDSIPAGIAMFQQQAAANNFELVATEDSSVFTASNLATFDVIIMFQTSGMVWTSAAQRQAVEGYLASGKGIVGVHNATDMGIESEYPWWDQTINGGAHMPEHSPGVLPGTAIVADKQHPSTAGLPDRWNRSEEWYNFDTNPRGNVHVLVTADERTYNPGSRAMGPDHPISWCRNAGGGRVWATAMGHAIDSYSETNFRNHVLGGVRWAAGNVAGDCGGTVWGNFEKRTLDDNTVDPMAMAVAPDGRVLYAQRGGQLKIFKPSTNSTVTAGTLSVYTGGEDGLTGMALDPNFATNGYVYLYHSPASSTTDVNRVSRYTLSGDTLNMSSGVTIIDIPAYRDRTFPEPGHTGGYIEFGPDGNLYIGTGDDTPPNLDPNWQGYAPLDWRSGKSNLDAARTAGNTNDLRGKLLRIRPGASGSYTIPSGNLYPQGTAQTKPEIYAMGFRNPFRFSIDAATGWVYLADYGPDRNPPTTNRGPEGLVELNVIKTPGNYGWPFCHGDNQPYAPFNPDTGVVGSKFNCSAPVNNSPNNTGLTSLKPVVAPNMWYGYGTSPTFPELGSGGSAPMGGPVYRYDPANPSATKFPPYYDGVHFFYEWSRSYIKEVHFDSASAVTRTNPFLPTARFNKPMDMEFGKDGSLYLLEWGTNFGGGNSDSGLYRVDYIQGGRSPIAKATGTPTSGTAPLTVQFSSAGTADPDPGNTLSYQWTFGDGTSSTAANPSKVYTANGNYTAQLKVTDNTGKTGFANVQITVGNSAPVVTITTPSNGGMLTFGDKVSYQINVTDPDGGTVDCSKVVLNPALGHDDHAHETTEYPGCSGTISTDLLGGHPDGANLFYVLNARYTDSGGAGGAAPLTGTAQAILQPKHKQSEYFSSQSGIRVVDQAAAESTKRVGDISNNDWIAFSPMSLSGISTVSYRLSSPSGGGSIELRAGSPTGTLLATTPVPSTGGWDNYQSTTPVSVAALSGTQTLYMVFKGSGNNWFDLDSHTFGGAGVGVPGTGGGLAGKTWTVTAQHSGKLMDVSGVSTADGAQITQWAATGGNNQKWQAVDAGSGAVYLKAVHSGKCVEVIGSSTAAGAFLQQATCNNGNQQKFTATATGTSGVYTVRSVLSGLCVDVNGAATTDGARLLQWTCHSAANQQWRFTAV</sequence>
<evidence type="ECO:0000256" key="2">
    <source>
        <dbReference type="SAM" id="SignalP"/>
    </source>
</evidence>
<dbReference type="Proteomes" id="UP000523545">
    <property type="component" value="Unassembled WGS sequence"/>
</dbReference>
<dbReference type="InterPro" id="IPR029062">
    <property type="entry name" value="Class_I_gatase-like"/>
</dbReference>
<dbReference type="GO" id="GO:0005975">
    <property type="term" value="P:carbohydrate metabolic process"/>
    <property type="evidence" value="ECO:0007669"/>
    <property type="project" value="UniProtKB-ARBA"/>
</dbReference>
<accession>A0A7Y9X6F8</accession>
<dbReference type="Gene3D" id="3.40.50.880">
    <property type="match status" value="1"/>
</dbReference>
<dbReference type="InterPro" id="IPR005084">
    <property type="entry name" value="CBM6"/>
</dbReference>
<dbReference type="SUPFAM" id="SSF50370">
    <property type="entry name" value="Ricin B-like lectins"/>
    <property type="match status" value="1"/>
</dbReference>
<dbReference type="SUPFAM" id="SSF49785">
    <property type="entry name" value="Galactose-binding domain-like"/>
    <property type="match status" value="1"/>
</dbReference>
<dbReference type="InterPro" id="IPR022409">
    <property type="entry name" value="PKD/Chitinase_dom"/>
</dbReference>
<dbReference type="SUPFAM" id="SSF52317">
    <property type="entry name" value="Class I glutamine amidotransferase-like"/>
    <property type="match status" value="1"/>
</dbReference>
<dbReference type="Pfam" id="PF07995">
    <property type="entry name" value="GSDH"/>
    <property type="match status" value="1"/>
</dbReference>
<dbReference type="RefSeq" id="WP_179782912.1">
    <property type="nucleotide sequence ID" value="NZ_JACCHK010000001.1"/>
</dbReference>
<dbReference type="PROSITE" id="PS50093">
    <property type="entry name" value="PKD"/>
    <property type="match status" value="1"/>
</dbReference>
<evidence type="ECO:0000259" key="4">
    <source>
        <dbReference type="PROSITE" id="PS51175"/>
    </source>
</evidence>
<dbReference type="InterPro" id="IPR011042">
    <property type="entry name" value="6-blade_b-propeller_TolB-like"/>
</dbReference>
<dbReference type="Gene3D" id="2.120.10.30">
    <property type="entry name" value="TolB, C-terminal domain"/>
    <property type="match status" value="1"/>
</dbReference>
<dbReference type="PANTHER" id="PTHR40469">
    <property type="entry name" value="SECRETED GLYCOSYL HYDROLASE"/>
    <property type="match status" value="1"/>
</dbReference>
<dbReference type="Gene3D" id="2.80.10.50">
    <property type="match status" value="3"/>
</dbReference>
<dbReference type="CDD" id="cd04084">
    <property type="entry name" value="CBM6_xylanase-like"/>
    <property type="match status" value="1"/>
</dbReference>
<dbReference type="InterPro" id="IPR013783">
    <property type="entry name" value="Ig-like_fold"/>
</dbReference>
<dbReference type="InterPro" id="IPR035992">
    <property type="entry name" value="Ricin_B-like_lectins"/>
</dbReference>
<dbReference type="CDD" id="cd00146">
    <property type="entry name" value="PKD"/>
    <property type="match status" value="1"/>
</dbReference>
<dbReference type="PROSITE" id="PS51175">
    <property type="entry name" value="CBM6"/>
    <property type="match status" value="1"/>
</dbReference>
<dbReference type="Pfam" id="PF14200">
    <property type="entry name" value="RicinB_lectin_2"/>
    <property type="match status" value="2"/>
</dbReference>
<dbReference type="Gene3D" id="2.60.120.260">
    <property type="entry name" value="Galactose-binding domain-like"/>
    <property type="match status" value="1"/>
</dbReference>
<reference evidence="5 6" key="1">
    <citation type="submission" date="2020-07" db="EMBL/GenBank/DDBJ databases">
        <title>Sequencing the genomes of 1000 actinobacteria strains.</title>
        <authorList>
            <person name="Klenk H.-P."/>
        </authorList>
    </citation>
    <scope>NUCLEOTIDE SEQUENCE [LARGE SCALE GENOMIC DNA]</scope>
    <source>
        <strain evidence="5 6">DSM 45876</strain>
    </source>
</reference>
<dbReference type="InterPro" id="IPR000772">
    <property type="entry name" value="Ricin_B_lectin"/>
</dbReference>
<dbReference type="SMART" id="SM00606">
    <property type="entry name" value="CBD_IV"/>
    <property type="match status" value="1"/>
</dbReference>
<dbReference type="AlphaFoldDB" id="A0A7Y9X6F8"/>
<dbReference type="InterPro" id="IPR035986">
    <property type="entry name" value="PKD_dom_sf"/>
</dbReference>
<evidence type="ECO:0000256" key="1">
    <source>
        <dbReference type="ARBA" id="ARBA00022729"/>
    </source>
</evidence>
<dbReference type="PANTHER" id="PTHR40469:SF2">
    <property type="entry name" value="GALACTOSE-BINDING DOMAIN-LIKE SUPERFAMILY PROTEIN"/>
    <property type="match status" value="1"/>
</dbReference>
<dbReference type="InterPro" id="IPR011041">
    <property type="entry name" value="Quinoprot_gluc/sorb_DH_b-prop"/>
</dbReference>
<dbReference type="GO" id="GO:0030246">
    <property type="term" value="F:carbohydrate binding"/>
    <property type="evidence" value="ECO:0007669"/>
    <property type="project" value="InterPro"/>
</dbReference>
<evidence type="ECO:0000259" key="3">
    <source>
        <dbReference type="PROSITE" id="PS50093"/>
    </source>
</evidence>
<dbReference type="SUPFAM" id="SSF50952">
    <property type="entry name" value="Soluble quinoprotein glucose dehydrogenase"/>
    <property type="match status" value="1"/>
</dbReference>
<evidence type="ECO:0000313" key="6">
    <source>
        <dbReference type="Proteomes" id="UP000523545"/>
    </source>
</evidence>
<dbReference type="SMART" id="SM00089">
    <property type="entry name" value="PKD"/>
    <property type="match status" value="1"/>
</dbReference>
<organism evidence="5 6">
    <name type="scientific">Micromonospora jinlongensis</name>
    <dbReference type="NCBI Taxonomy" id="1287877"/>
    <lineage>
        <taxon>Bacteria</taxon>
        <taxon>Bacillati</taxon>
        <taxon>Actinomycetota</taxon>
        <taxon>Actinomycetes</taxon>
        <taxon>Micromonosporales</taxon>
        <taxon>Micromonosporaceae</taxon>
        <taxon>Micromonospora</taxon>
    </lineage>
</organism>
<dbReference type="InterPro" id="IPR029010">
    <property type="entry name" value="ThuA-like"/>
</dbReference>
<dbReference type="InterPro" id="IPR000601">
    <property type="entry name" value="PKD_dom"/>
</dbReference>
<dbReference type="Pfam" id="PF06283">
    <property type="entry name" value="ThuA"/>
    <property type="match status" value="1"/>
</dbReference>
<keyword evidence="1 2" id="KW-0732">Signal</keyword>
<comment type="caution">
    <text evidence="5">The sequence shown here is derived from an EMBL/GenBank/DDBJ whole genome shotgun (WGS) entry which is preliminary data.</text>
</comment>
<dbReference type="Pfam" id="PF03422">
    <property type="entry name" value="CBM_6"/>
    <property type="match status" value="1"/>
</dbReference>
<dbReference type="SMART" id="SM00458">
    <property type="entry name" value="RICIN"/>
    <property type="match status" value="1"/>
</dbReference>
<dbReference type="SUPFAM" id="SSF49299">
    <property type="entry name" value="PKD domain"/>
    <property type="match status" value="1"/>
</dbReference>
<gene>
    <name evidence="5" type="ORF">HNR22_005651</name>
</gene>
<evidence type="ECO:0000313" key="5">
    <source>
        <dbReference type="EMBL" id="NYH45924.1"/>
    </source>
</evidence>
<dbReference type="Pfam" id="PF18911">
    <property type="entry name" value="PKD_4"/>
    <property type="match status" value="1"/>
</dbReference>
<protein>
    <submittedName>
        <fullName evidence="5">Glucose/arabinose dehydrogenase</fullName>
    </submittedName>
</protein>
<dbReference type="Gene3D" id="2.60.40.10">
    <property type="entry name" value="Immunoglobulins"/>
    <property type="match status" value="1"/>
</dbReference>